<dbReference type="EMBL" id="JAALFG010000002">
    <property type="protein sequence ID" value="NGP18394.1"/>
    <property type="molecule type" value="Genomic_DNA"/>
</dbReference>
<dbReference type="Gene3D" id="1.25.40.10">
    <property type="entry name" value="Tetratricopeptide repeat domain"/>
    <property type="match status" value="1"/>
</dbReference>
<dbReference type="AlphaFoldDB" id="A0A6M1SNZ3"/>
<dbReference type="Pfam" id="PF03704">
    <property type="entry name" value="BTAD"/>
    <property type="match status" value="1"/>
</dbReference>
<dbReference type="Proteomes" id="UP000474802">
    <property type="component" value="Unassembled WGS sequence"/>
</dbReference>
<dbReference type="PANTHER" id="PTHR35807">
    <property type="entry name" value="TRANSCRIPTIONAL REGULATOR REDD-RELATED"/>
    <property type="match status" value="1"/>
</dbReference>
<proteinExistence type="predicted"/>
<dbReference type="RefSeq" id="WP_164534604.1">
    <property type="nucleotide sequence ID" value="NZ_JAALFG010000002.1"/>
</dbReference>
<gene>
    <name evidence="2" type="ORF">G5575_12670</name>
</gene>
<name>A0A6M1SNZ3_9HYPH</name>
<dbReference type="InterPro" id="IPR036388">
    <property type="entry name" value="WH-like_DNA-bd_sf"/>
</dbReference>
<reference evidence="2 3" key="2">
    <citation type="submission" date="2020-03" db="EMBL/GenBank/DDBJ databases">
        <title>Devosia chinhatensis sp. nov., isolated from a hexachlorocyclohexane (HCH) dump site in India.</title>
        <authorList>
            <person name="Kumar M."/>
            <person name="Lal R."/>
        </authorList>
    </citation>
    <scope>NUCLEOTIDE SEQUENCE [LARGE SCALE GENOMIC DNA]</scope>
    <source>
        <strain evidence="2 3">H239</strain>
    </source>
</reference>
<reference evidence="2 3" key="1">
    <citation type="submission" date="2020-02" db="EMBL/GenBank/DDBJ databases">
        <authorList>
            <person name="Khan S.A."/>
            <person name="Jeon C.O."/>
            <person name="Chun B.H."/>
        </authorList>
    </citation>
    <scope>NUCLEOTIDE SEQUENCE [LARGE SCALE GENOMIC DNA]</scope>
    <source>
        <strain evidence="2 3">H239</strain>
    </source>
</reference>
<dbReference type="SMART" id="SM01043">
    <property type="entry name" value="BTAD"/>
    <property type="match status" value="1"/>
</dbReference>
<comment type="caution">
    <text evidence="2">The sequence shown here is derived from an EMBL/GenBank/DDBJ whole genome shotgun (WGS) entry which is preliminary data.</text>
</comment>
<sequence>MPRLSIGVLGSCRVVLDDRVVSGAPSSLFRLASFVALSGQKLAASRQRLGSVLWPDVDHSKAAANLRQALSRSRHFQDSHGFVFLESNFSAVFIDNHSQVAFDLLSLLELLASPSPQAAVDLCSVYTGELLADLPDSGSEFEEWLAQQREILRNRCADRLSAAISPNSALSEEARVICAQKAIELDACNEEAYCCLMTHAAMHGNRSRFEALYESCQRQLMRELGVRPSSNTQRVFADLVARFEAPPTLPIQINRSGDLGPVFATHPPKS</sequence>
<evidence type="ECO:0000313" key="2">
    <source>
        <dbReference type="EMBL" id="NGP18394.1"/>
    </source>
</evidence>
<protein>
    <recommendedName>
        <fullName evidence="1">Bacterial transcriptional activator domain-containing protein</fullName>
    </recommendedName>
</protein>
<organism evidence="2 3">
    <name type="scientific">Devosia aurantiaca</name>
    <dbReference type="NCBI Taxonomy" id="2714858"/>
    <lineage>
        <taxon>Bacteria</taxon>
        <taxon>Pseudomonadati</taxon>
        <taxon>Pseudomonadota</taxon>
        <taxon>Alphaproteobacteria</taxon>
        <taxon>Hyphomicrobiales</taxon>
        <taxon>Devosiaceae</taxon>
        <taxon>Devosia</taxon>
    </lineage>
</organism>
<dbReference type="Gene3D" id="1.10.10.10">
    <property type="entry name" value="Winged helix-like DNA-binding domain superfamily/Winged helix DNA-binding domain"/>
    <property type="match status" value="1"/>
</dbReference>
<dbReference type="SUPFAM" id="SSF48452">
    <property type="entry name" value="TPR-like"/>
    <property type="match status" value="1"/>
</dbReference>
<feature type="domain" description="Bacterial transcriptional activator" evidence="1">
    <location>
        <begin position="102"/>
        <end position="240"/>
    </location>
</feature>
<keyword evidence="3" id="KW-1185">Reference proteome</keyword>
<dbReference type="InterPro" id="IPR051677">
    <property type="entry name" value="AfsR-DnrI-RedD_regulator"/>
</dbReference>
<evidence type="ECO:0000259" key="1">
    <source>
        <dbReference type="SMART" id="SM01043"/>
    </source>
</evidence>
<dbReference type="InterPro" id="IPR011990">
    <property type="entry name" value="TPR-like_helical_dom_sf"/>
</dbReference>
<accession>A0A6M1SNZ3</accession>
<evidence type="ECO:0000313" key="3">
    <source>
        <dbReference type="Proteomes" id="UP000474802"/>
    </source>
</evidence>
<dbReference type="InterPro" id="IPR005158">
    <property type="entry name" value="BTAD"/>
</dbReference>